<dbReference type="Proteomes" id="UP000821845">
    <property type="component" value="Chromosome 4"/>
</dbReference>
<organism evidence="1 2">
    <name type="scientific">Hyalomma asiaticum</name>
    <name type="common">Tick</name>
    <dbReference type="NCBI Taxonomy" id="266040"/>
    <lineage>
        <taxon>Eukaryota</taxon>
        <taxon>Metazoa</taxon>
        <taxon>Ecdysozoa</taxon>
        <taxon>Arthropoda</taxon>
        <taxon>Chelicerata</taxon>
        <taxon>Arachnida</taxon>
        <taxon>Acari</taxon>
        <taxon>Parasitiformes</taxon>
        <taxon>Ixodida</taxon>
        <taxon>Ixodoidea</taxon>
        <taxon>Ixodidae</taxon>
        <taxon>Hyalomminae</taxon>
        <taxon>Hyalomma</taxon>
    </lineage>
</organism>
<accession>A0ACB7SEI0</accession>
<gene>
    <name evidence="1" type="ORF">HPB50_006301</name>
</gene>
<sequence>MNTRGFAQKFRNLHALLSNRGGASLPPASLEGTHDFAMEGEIGSPEQAVENAANTTATAAVDTTPPAPTDDGETSLSNDEGSAWVLQGAKTSELHGKTTQHKPMKSRPPHLPLHDYKAILRPLGGLCLDQWTRPALTRDIGVAAGLPPIEGDRLVFRLRPEQNLAVVSTPHEHIALNLYSVQHLHNSCNGIIHGVDPGTSPSELMDHLVAPGNTVLQARMMGKTSTALITFEGLQVPHYIRYYGAEYRCYVHRPRKQVCTVCLQLGHRYDHCPTPNCVTCKICGVDNPTSEHSCTPKCRSCGGDHPTTDTGCPARIRPPLNKDRVRKALQQEQQQRDIEHHPTPSSLSQGDLTSSKSPFRRRTRSKARARAHSRTGSQPPPAKRTDNPF</sequence>
<proteinExistence type="predicted"/>
<name>A0ACB7SEI0_HYAAI</name>
<evidence type="ECO:0000313" key="1">
    <source>
        <dbReference type="EMBL" id="KAH6932487.1"/>
    </source>
</evidence>
<dbReference type="EMBL" id="CM023484">
    <property type="protein sequence ID" value="KAH6932487.1"/>
    <property type="molecule type" value="Genomic_DNA"/>
</dbReference>
<comment type="caution">
    <text evidence="1">The sequence shown here is derived from an EMBL/GenBank/DDBJ whole genome shotgun (WGS) entry which is preliminary data.</text>
</comment>
<protein>
    <submittedName>
        <fullName evidence="1">Uncharacterized protein</fullName>
    </submittedName>
</protein>
<keyword evidence="2" id="KW-1185">Reference proteome</keyword>
<evidence type="ECO:0000313" key="2">
    <source>
        <dbReference type="Proteomes" id="UP000821845"/>
    </source>
</evidence>
<reference evidence="1" key="1">
    <citation type="submission" date="2020-05" db="EMBL/GenBank/DDBJ databases">
        <title>Large-scale comparative analyses of tick genomes elucidate their genetic diversity and vector capacities.</title>
        <authorList>
            <person name="Jia N."/>
            <person name="Wang J."/>
            <person name="Shi W."/>
            <person name="Du L."/>
            <person name="Sun Y."/>
            <person name="Zhan W."/>
            <person name="Jiang J."/>
            <person name="Wang Q."/>
            <person name="Zhang B."/>
            <person name="Ji P."/>
            <person name="Sakyi L.B."/>
            <person name="Cui X."/>
            <person name="Yuan T."/>
            <person name="Jiang B."/>
            <person name="Yang W."/>
            <person name="Lam T.T.-Y."/>
            <person name="Chang Q."/>
            <person name="Ding S."/>
            <person name="Wang X."/>
            <person name="Zhu J."/>
            <person name="Ruan X."/>
            <person name="Zhao L."/>
            <person name="Wei J."/>
            <person name="Que T."/>
            <person name="Du C."/>
            <person name="Cheng J."/>
            <person name="Dai P."/>
            <person name="Han X."/>
            <person name="Huang E."/>
            <person name="Gao Y."/>
            <person name="Liu J."/>
            <person name="Shao H."/>
            <person name="Ye R."/>
            <person name="Li L."/>
            <person name="Wei W."/>
            <person name="Wang X."/>
            <person name="Wang C."/>
            <person name="Yang T."/>
            <person name="Huo Q."/>
            <person name="Li W."/>
            <person name="Guo W."/>
            <person name="Chen H."/>
            <person name="Zhou L."/>
            <person name="Ni X."/>
            <person name="Tian J."/>
            <person name="Zhou Y."/>
            <person name="Sheng Y."/>
            <person name="Liu T."/>
            <person name="Pan Y."/>
            <person name="Xia L."/>
            <person name="Li J."/>
            <person name="Zhao F."/>
            <person name="Cao W."/>
        </authorList>
    </citation>
    <scope>NUCLEOTIDE SEQUENCE</scope>
    <source>
        <strain evidence="1">Hyas-2018</strain>
    </source>
</reference>